<feature type="binding site" evidence="9">
    <location>
        <position position="245"/>
    </location>
    <ligand>
        <name>glycerol</name>
        <dbReference type="ChEBI" id="CHEBI:17754"/>
    </ligand>
</feature>
<dbReference type="FunFam" id="3.30.420.40:FF:000008">
    <property type="entry name" value="Glycerol kinase"/>
    <property type="match status" value="1"/>
</dbReference>
<keyword evidence="4 9" id="KW-0547">Nucleotide-binding</keyword>
<evidence type="ECO:0000313" key="14">
    <source>
        <dbReference type="Proteomes" id="UP000295399"/>
    </source>
</evidence>
<evidence type="ECO:0000259" key="11">
    <source>
        <dbReference type="Pfam" id="PF00370"/>
    </source>
</evidence>
<evidence type="ECO:0000256" key="1">
    <source>
        <dbReference type="ARBA" id="ARBA00005190"/>
    </source>
</evidence>
<feature type="binding site" evidence="9">
    <location>
        <position position="266"/>
    </location>
    <ligand>
        <name>ADP</name>
        <dbReference type="ChEBI" id="CHEBI:456216"/>
    </ligand>
</feature>
<feature type="binding site" evidence="9">
    <location>
        <position position="84"/>
    </location>
    <ligand>
        <name>sn-glycerol 3-phosphate</name>
        <dbReference type="ChEBI" id="CHEBI:57597"/>
    </ligand>
</feature>
<dbReference type="SUPFAM" id="SSF53067">
    <property type="entry name" value="Actin-like ATPase domain"/>
    <property type="match status" value="2"/>
</dbReference>
<feature type="domain" description="Carbohydrate kinase FGGY N-terminal" evidence="11">
    <location>
        <begin position="7"/>
        <end position="251"/>
    </location>
</feature>
<gene>
    <name evidence="9" type="primary">glpK</name>
    <name evidence="13" type="ORF">EV659_101220</name>
</gene>
<dbReference type="UniPathway" id="UPA00618">
    <property type="reaction ID" value="UER00672"/>
</dbReference>
<accession>A0A4R2PVZ2</accession>
<dbReference type="InParanoid" id="A0A4R2PVZ2"/>
<evidence type="ECO:0000256" key="2">
    <source>
        <dbReference type="ARBA" id="ARBA00009156"/>
    </source>
</evidence>
<comment type="similarity">
    <text evidence="2 9 10">Belongs to the FGGY kinase family.</text>
</comment>
<feature type="binding site" evidence="9">
    <location>
        <position position="313"/>
    </location>
    <ligand>
        <name>ATP</name>
        <dbReference type="ChEBI" id="CHEBI:30616"/>
    </ligand>
</feature>
<dbReference type="EMBL" id="SLXO01000001">
    <property type="protein sequence ID" value="TCP38321.1"/>
    <property type="molecule type" value="Genomic_DNA"/>
</dbReference>
<dbReference type="Pfam" id="PF02782">
    <property type="entry name" value="FGGY_C"/>
    <property type="match status" value="1"/>
</dbReference>
<feature type="binding site" evidence="9">
    <location>
        <position position="14"/>
    </location>
    <ligand>
        <name>ATP</name>
        <dbReference type="ChEBI" id="CHEBI:30616"/>
    </ligand>
</feature>
<dbReference type="GO" id="GO:0006072">
    <property type="term" value="P:glycerol-3-phosphate metabolic process"/>
    <property type="evidence" value="ECO:0007669"/>
    <property type="project" value="InterPro"/>
</dbReference>
<comment type="caution">
    <text evidence="13">The sequence shown here is derived from an EMBL/GenBank/DDBJ whole genome shotgun (WGS) entry which is preliminary data.</text>
</comment>
<dbReference type="GO" id="GO:0019563">
    <property type="term" value="P:glycerol catabolic process"/>
    <property type="evidence" value="ECO:0007669"/>
    <property type="project" value="UniProtKB-UniRule"/>
</dbReference>
<feature type="binding site" evidence="9">
    <location>
        <position position="410"/>
    </location>
    <ligand>
        <name>ADP</name>
        <dbReference type="ChEBI" id="CHEBI:456216"/>
    </ligand>
</feature>
<dbReference type="PROSITE" id="PS00933">
    <property type="entry name" value="FGGY_KINASES_1"/>
    <property type="match status" value="1"/>
</dbReference>
<feature type="binding site" evidence="9">
    <location>
        <position position="309"/>
    </location>
    <ligand>
        <name>ATP</name>
        <dbReference type="ChEBI" id="CHEBI:30616"/>
    </ligand>
</feature>
<keyword evidence="3 9" id="KW-0808">Transferase</keyword>
<protein>
    <recommendedName>
        <fullName evidence="9">Glycerol kinase</fullName>
        <ecNumber evidence="9">2.7.1.30</ecNumber>
    </recommendedName>
    <alternativeName>
        <fullName evidence="9">ATP:glycerol 3-phosphotransferase</fullName>
    </alternativeName>
    <alternativeName>
        <fullName evidence="9">Glycerokinase</fullName>
        <shortName evidence="9">GK</shortName>
    </alternativeName>
</protein>
<feature type="binding site" evidence="9">
    <location>
        <position position="15"/>
    </location>
    <ligand>
        <name>ATP</name>
        <dbReference type="ChEBI" id="CHEBI:30616"/>
    </ligand>
</feature>
<feature type="binding site" evidence="9">
    <location>
        <position position="244"/>
    </location>
    <ligand>
        <name>glycerol</name>
        <dbReference type="ChEBI" id="CHEBI:17754"/>
    </ligand>
</feature>
<comment type="activity regulation">
    <text evidence="9">Inhibited by fructose 1,6-bisphosphate (FBP).</text>
</comment>
<dbReference type="Gene3D" id="3.30.420.40">
    <property type="match status" value="2"/>
</dbReference>
<dbReference type="InterPro" id="IPR043129">
    <property type="entry name" value="ATPase_NBD"/>
</dbReference>
<feature type="binding site" evidence="9">
    <location>
        <position position="85"/>
    </location>
    <ligand>
        <name>sn-glycerol 3-phosphate</name>
        <dbReference type="ChEBI" id="CHEBI:57597"/>
    </ligand>
</feature>
<dbReference type="HAMAP" id="MF_00186">
    <property type="entry name" value="Glycerol_kin"/>
    <property type="match status" value="1"/>
</dbReference>
<dbReference type="InterPro" id="IPR005999">
    <property type="entry name" value="Glycerol_kin"/>
</dbReference>
<comment type="function">
    <text evidence="9">Key enzyme in the regulation of glycerol uptake and metabolism. Catalyzes the phosphorylation of glycerol to yield sn-glycerol 3-phosphate.</text>
</comment>
<dbReference type="FunCoup" id="A0A4R2PVZ2">
    <property type="interactions" value="453"/>
</dbReference>
<dbReference type="InterPro" id="IPR018483">
    <property type="entry name" value="Carb_kinase_FGGY_CS"/>
</dbReference>
<dbReference type="InterPro" id="IPR000577">
    <property type="entry name" value="Carb_kinase_FGGY"/>
</dbReference>
<name>A0A4R2PVZ2_RHOSA</name>
<feature type="binding site" evidence="9">
    <location>
        <position position="410"/>
    </location>
    <ligand>
        <name>ATP</name>
        <dbReference type="ChEBI" id="CHEBI:30616"/>
    </ligand>
</feature>
<evidence type="ECO:0000256" key="9">
    <source>
        <dbReference type="HAMAP-Rule" id="MF_00186"/>
    </source>
</evidence>
<reference evidence="13 14" key="1">
    <citation type="submission" date="2019-03" db="EMBL/GenBank/DDBJ databases">
        <title>Genomic Encyclopedia of Type Strains, Phase IV (KMG-IV): sequencing the most valuable type-strain genomes for metagenomic binning, comparative biology and taxonomic classification.</title>
        <authorList>
            <person name="Goeker M."/>
        </authorList>
    </citation>
    <scope>NUCLEOTIDE SEQUENCE [LARGE SCALE GENOMIC DNA]</scope>
    <source>
        <strain evidence="13 14">DSM 2132</strain>
    </source>
</reference>
<dbReference type="InterPro" id="IPR018485">
    <property type="entry name" value="FGGY_C"/>
</dbReference>
<feature type="binding site" evidence="9">
    <location>
        <position position="84"/>
    </location>
    <ligand>
        <name>glycerol</name>
        <dbReference type="ChEBI" id="CHEBI:17754"/>
    </ligand>
</feature>
<evidence type="ECO:0000256" key="7">
    <source>
        <dbReference type="ARBA" id="ARBA00022840"/>
    </source>
</evidence>
<feature type="binding site" evidence="9">
    <location>
        <position position="244"/>
    </location>
    <ligand>
        <name>sn-glycerol 3-phosphate</name>
        <dbReference type="ChEBI" id="CHEBI:57597"/>
    </ligand>
</feature>
<dbReference type="InterPro" id="IPR018484">
    <property type="entry name" value="FGGY_N"/>
</dbReference>
<dbReference type="NCBIfam" id="TIGR01311">
    <property type="entry name" value="glycerol_kin"/>
    <property type="match status" value="1"/>
</dbReference>
<dbReference type="OrthoDB" id="9805576at2"/>
<evidence type="ECO:0000313" key="13">
    <source>
        <dbReference type="EMBL" id="TCP38321.1"/>
    </source>
</evidence>
<feature type="binding site" evidence="9">
    <location>
        <position position="85"/>
    </location>
    <ligand>
        <name>glycerol</name>
        <dbReference type="ChEBI" id="CHEBI:17754"/>
    </ligand>
</feature>
<comment type="catalytic activity">
    <reaction evidence="8 9">
        <text>glycerol + ATP = sn-glycerol 3-phosphate + ADP + H(+)</text>
        <dbReference type="Rhea" id="RHEA:21644"/>
        <dbReference type="ChEBI" id="CHEBI:15378"/>
        <dbReference type="ChEBI" id="CHEBI:17754"/>
        <dbReference type="ChEBI" id="CHEBI:30616"/>
        <dbReference type="ChEBI" id="CHEBI:57597"/>
        <dbReference type="ChEBI" id="CHEBI:456216"/>
        <dbReference type="EC" id="2.7.1.30"/>
    </reaction>
</comment>
<dbReference type="GO" id="GO:0005829">
    <property type="term" value="C:cytosol"/>
    <property type="evidence" value="ECO:0007669"/>
    <property type="project" value="TreeGrafter"/>
</dbReference>
<dbReference type="EC" id="2.7.1.30" evidence="9"/>
<dbReference type="Proteomes" id="UP000295399">
    <property type="component" value="Unassembled WGS sequence"/>
</dbReference>
<dbReference type="NCBIfam" id="NF000756">
    <property type="entry name" value="PRK00047.1"/>
    <property type="match status" value="1"/>
</dbReference>
<feature type="binding site" evidence="9">
    <location>
        <position position="266"/>
    </location>
    <ligand>
        <name>ATP</name>
        <dbReference type="ChEBI" id="CHEBI:30616"/>
    </ligand>
</feature>
<evidence type="ECO:0000256" key="5">
    <source>
        <dbReference type="ARBA" id="ARBA00022777"/>
    </source>
</evidence>
<dbReference type="Pfam" id="PF00370">
    <property type="entry name" value="FGGY_N"/>
    <property type="match status" value="1"/>
</dbReference>
<dbReference type="AlphaFoldDB" id="A0A4R2PVZ2"/>
<keyword evidence="6 9" id="KW-0319">Glycerol metabolism</keyword>
<keyword evidence="14" id="KW-1185">Reference proteome</keyword>
<feature type="binding site" evidence="9">
    <location>
        <position position="136"/>
    </location>
    <ligand>
        <name>sn-glycerol 3-phosphate</name>
        <dbReference type="ChEBI" id="CHEBI:57597"/>
    </ligand>
</feature>
<dbReference type="PANTHER" id="PTHR10196">
    <property type="entry name" value="SUGAR KINASE"/>
    <property type="match status" value="1"/>
</dbReference>
<organism evidence="13 14">
    <name type="scientific">Rhodothalassium salexigens DSM 2132</name>
    <dbReference type="NCBI Taxonomy" id="1188247"/>
    <lineage>
        <taxon>Bacteria</taxon>
        <taxon>Pseudomonadati</taxon>
        <taxon>Pseudomonadota</taxon>
        <taxon>Alphaproteobacteria</taxon>
        <taxon>Rhodothalassiales</taxon>
        <taxon>Rhodothalassiaceae</taxon>
        <taxon>Rhodothalassium</taxon>
    </lineage>
</organism>
<comment type="pathway">
    <text evidence="1 9">Polyol metabolism; glycerol degradation via glycerol kinase pathway; sn-glycerol 3-phosphate from glycerol: step 1/1.</text>
</comment>
<feature type="binding site" evidence="9">
    <location>
        <position position="14"/>
    </location>
    <ligand>
        <name>sn-glycerol 3-phosphate</name>
        <dbReference type="ChEBI" id="CHEBI:57597"/>
    </ligand>
</feature>
<proteinExistence type="inferred from homology"/>
<evidence type="ECO:0000256" key="8">
    <source>
        <dbReference type="ARBA" id="ARBA00052101"/>
    </source>
</evidence>
<feature type="binding site" evidence="9">
    <location>
        <position position="14"/>
    </location>
    <ligand>
        <name>ADP</name>
        <dbReference type="ChEBI" id="CHEBI:456216"/>
    </ligand>
</feature>
<feature type="binding site" evidence="9">
    <location>
        <position position="18"/>
    </location>
    <ligand>
        <name>ADP</name>
        <dbReference type="ChEBI" id="CHEBI:456216"/>
    </ligand>
</feature>
<dbReference type="RefSeq" id="WP_132706672.1">
    <property type="nucleotide sequence ID" value="NZ_JACIGF010000001.1"/>
</dbReference>
<feature type="binding site" evidence="9">
    <location>
        <position position="309"/>
    </location>
    <ligand>
        <name>ADP</name>
        <dbReference type="ChEBI" id="CHEBI:456216"/>
    </ligand>
</feature>
<dbReference type="CDD" id="cd07786">
    <property type="entry name" value="FGGY_EcGK_like"/>
    <property type="match status" value="1"/>
</dbReference>
<dbReference type="PANTHER" id="PTHR10196:SF78">
    <property type="entry name" value="GLYCEROL KINASE"/>
    <property type="match status" value="1"/>
</dbReference>
<dbReference type="GO" id="GO:0005524">
    <property type="term" value="F:ATP binding"/>
    <property type="evidence" value="ECO:0007669"/>
    <property type="project" value="UniProtKB-UniRule"/>
</dbReference>
<evidence type="ECO:0000256" key="6">
    <source>
        <dbReference type="ARBA" id="ARBA00022798"/>
    </source>
</evidence>
<feature type="binding site" evidence="9">
    <location>
        <position position="136"/>
    </location>
    <ligand>
        <name>glycerol</name>
        <dbReference type="ChEBI" id="CHEBI:17754"/>
    </ligand>
</feature>
<feature type="binding site" evidence="9">
    <location>
        <position position="16"/>
    </location>
    <ligand>
        <name>ATP</name>
        <dbReference type="ChEBI" id="CHEBI:30616"/>
    </ligand>
</feature>
<feature type="binding site" evidence="9">
    <location>
        <position position="414"/>
    </location>
    <ligand>
        <name>ADP</name>
        <dbReference type="ChEBI" id="CHEBI:456216"/>
    </ligand>
</feature>
<feature type="domain" description="Carbohydrate kinase FGGY C-terminal" evidence="12">
    <location>
        <begin position="262"/>
        <end position="448"/>
    </location>
</feature>
<evidence type="ECO:0000259" key="12">
    <source>
        <dbReference type="Pfam" id="PF02782"/>
    </source>
</evidence>
<dbReference type="FunFam" id="3.30.420.40:FF:000007">
    <property type="entry name" value="Glycerol kinase"/>
    <property type="match status" value="1"/>
</dbReference>
<dbReference type="GO" id="GO:0004370">
    <property type="term" value="F:glycerol kinase activity"/>
    <property type="evidence" value="ECO:0007669"/>
    <property type="project" value="UniProtKB-UniRule"/>
</dbReference>
<dbReference type="PROSITE" id="PS00445">
    <property type="entry name" value="FGGY_KINASES_2"/>
    <property type="match status" value="1"/>
</dbReference>
<evidence type="ECO:0000256" key="10">
    <source>
        <dbReference type="RuleBase" id="RU003733"/>
    </source>
</evidence>
<keyword evidence="7 9" id="KW-0067">ATP-binding</keyword>
<evidence type="ECO:0000256" key="3">
    <source>
        <dbReference type="ARBA" id="ARBA00022679"/>
    </source>
</evidence>
<dbReference type="PIRSF" id="PIRSF000538">
    <property type="entry name" value="GlpK"/>
    <property type="match status" value="1"/>
</dbReference>
<evidence type="ECO:0000256" key="4">
    <source>
        <dbReference type="ARBA" id="ARBA00022741"/>
    </source>
</evidence>
<keyword evidence="5 9" id="KW-0418">Kinase</keyword>
<sequence>MATTPCLIALDQGTTSSRAIAFAPTGEILAQAQRELPQHYPRSGWVEHDAERIWADSLAVLQETVRAVRATGAVPAALGLTNQRETVVVWERASGRPIHRAIVWQDRRTAETTRALRTAGHEDLVAARTGLLLDPYFSASKIAWVLDQVPGARARARAGELAAGTIDSFLIWQLTGGLHATDITNASRTSLFDIHRRSWDEELCALFDVPVSLLPEVRPNAGDFGHTRPDQTGLDLAITGSAGDQQAAAIGQACLAPGTVKSTYGTGCFLLQNTGAAPQASAHKLLTTIAFQVGDRVDYALEGSIFAAGATIQWLRDGLRLIASAGESAALAAQLPDNQGVYLVPAFTGLGAPHWDAEARGLLVGLTRDTGPAHLARAALEAVAYQTRDLVDALAADCGARAQTIRIDGGMAGNDWFAQFLADVLGTTVDRPAVTETTALGAALLAGVGGGLFDSLDDAARAWVSERRFTPAMAAGERDRLLAGWDAALARALTPPA</sequence>